<reference evidence="13 14" key="1">
    <citation type="submission" date="2024-09" db="EMBL/GenBank/DDBJ databases">
        <authorList>
            <person name="Sun Q."/>
            <person name="Mori K."/>
        </authorList>
    </citation>
    <scope>NUCLEOTIDE SEQUENCE [LARGE SCALE GENOMIC DNA]</scope>
    <source>
        <strain evidence="13 14">CECT 8726</strain>
    </source>
</reference>
<feature type="transmembrane region" description="Helical" evidence="11">
    <location>
        <begin position="57"/>
        <end position="76"/>
    </location>
</feature>
<keyword evidence="3" id="KW-0444">Lipid biosynthesis</keyword>
<evidence type="ECO:0000256" key="2">
    <source>
        <dbReference type="ARBA" id="ARBA00022475"/>
    </source>
</evidence>
<dbReference type="Gene3D" id="1.10.3730.20">
    <property type="match status" value="1"/>
</dbReference>
<feature type="transmembrane region" description="Helical" evidence="11">
    <location>
        <begin position="6"/>
        <end position="23"/>
    </location>
</feature>
<dbReference type="Pfam" id="PF00892">
    <property type="entry name" value="EamA"/>
    <property type="match status" value="1"/>
</dbReference>
<feature type="transmembrane region" description="Helical" evidence="11">
    <location>
        <begin position="203"/>
        <end position="224"/>
    </location>
</feature>
<feature type="transmembrane region" description="Helical" evidence="11">
    <location>
        <begin position="30"/>
        <end position="51"/>
    </location>
</feature>
<evidence type="ECO:0000259" key="12">
    <source>
        <dbReference type="Pfam" id="PF00892"/>
    </source>
</evidence>
<proteinExistence type="predicted"/>
<keyword evidence="14" id="KW-1185">Reference proteome</keyword>
<evidence type="ECO:0000256" key="10">
    <source>
        <dbReference type="ARBA" id="ARBA00023136"/>
    </source>
</evidence>
<evidence type="ECO:0000256" key="11">
    <source>
        <dbReference type="SAM" id="Phobius"/>
    </source>
</evidence>
<keyword evidence="8 11" id="KW-1133">Transmembrane helix</keyword>
<keyword evidence="6 11" id="KW-0812">Transmembrane</keyword>
<evidence type="ECO:0000256" key="9">
    <source>
        <dbReference type="ARBA" id="ARBA00023098"/>
    </source>
</evidence>
<evidence type="ECO:0000256" key="7">
    <source>
        <dbReference type="ARBA" id="ARBA00022985"/>
    </source>
</evidence>
<evidence type="ECO:0000313" key="14">
    <source>
        <dbReference type="Proteomes" id="UP001589683"/>
    </source>
</evidence>
<dbReference type="SUPFAM" id="SSF103481">
    <property type="entry name" value="Multidrug resistance efflux transporter EmrE"/>
    <property type="match status" value="2"/>
</dbReference>
<keyword evidence="5" id="KW-0441">Lipid A biosynthesis</keyword>
<dbReference type="Proteomes" id="UP001589683">
    <property type="component" value="Unassembled WGS sequence"/>
</dbReference>
<evidence type="ECO:0000256" key="4">
    <source>
        <dbReference type="ARBA" id="ARBA00022519"/>
    </source>
</evidence>
<comment type="caution">
    <text evidence="13">The sequence shown here is derived from an EMBL/GenBank/DDBJ whole genome shotgun (WGS) entry which is preliminary data.</text>
</comment>
<dbReference type="InterPro" id="IPR037185">
    <property type="entry name" value="EmrE-like"/>
</dbReference>
<keyword evidence="9" id="KW-0443">Lipid metabolism</keyword>
<organism evidence="13 14">
    <name type="scientific">Pseudohalocynthiibacter aestuariivivens</name>
    <dbReference type="NCBI Taxonomy" id="1591409"/>
    <lineage>
        <taxon>Bacteria</taxon>
        <taxon>Pseudomonadati</taxon>
        <taxon>Pseudomonadota</taxon>
        <taxon>Alphaproteobacteria</taxon>
        <taxon>Rhodobacterales</taxon>
        <taxon>Paracoccaceae</taxon>
        <taxon>Pseudohalocynthiibacter</taxon>
    </lineage>
</organism>
<dbReference type="EMBL" id="JBHMEA010000049">
    <property type="protein sequence ID" value="MFB9233281.1"/>
    <property type="molecule type" value="Genomic_DNA"/>
</dbReference>
<dbReference type="PANTHER" id="PTHR30561">
    <property type="entry name" value="SMR FAMILY PROTON-DEPENDENT DRUG EFFLUX TRANSPORTER SUGE"/>
    <property type="match status" value="1"/>
</dbReference>
<dbReference type="RefSeq" id="WP_213888209.1">
    <property type="nucleotide sequence ID" value="NZ_JAGFNU010000003.1"/>
</dbReference>
<evidence type="ECO:0000256" key="1">
    <source>
        <dbReference type="ARBA" id="ARBA00004651"/>
    </source>
</evidence>
<evidence type="ECO:0000256" key="8">
    <source>
        <dbReference type="ARBA" id="ARBA00022989"/>
    </source>
</evidence>
<dbReference type="PANTHER" id="PTHR30561:SF9">
    <property type="entry name" value="4-AMINO-4-DEOXY-L-ARABINOSE-PHOSPHOUNDECAPRENOL FLIPPASE SUBUNIT ARNF-RELATED"/>
    <property type="match status" value="1"/>
</dbReference>
<protein>
    <submittedName>
        <fullName evidence="13">EamA family transporter</fullName>
    </submittedName>
</protein>
<keyword evidence="7" id="KW-0448">Lipopolysaccharide biosynthesis</keyword>
<dbReference type="InterPro" id="IPR000390">
    <property type="entry name" value="Small_drug/metabolite_transptr"/>
</dbReference>
<gene>
    <name evidence="13" type="ORF">ACFFUT_15935</name>
</gene>
<feature type="transmembrane region" description="Helical" evidence="11">
    <location>
        <begin position="172"/>
        <end position="191"/>
    </location>
</feature>
<evidence type="ECO:0000256" key="6">
    <source>
        <dbReference type="ARBA" id="ARBA00022692"/>
    </source>
</evidence>
<feature type="transmembrane region" description="Helical" evidence="11">
    <location>
        <begin position="143"/>
        <end position="160"/>
    </location>
</feature>
<name>A0ABV5JK63_9RHOB</name>
<keyword evidence="2" id="KW-1003">Cell membrane</keyword>
<feature type="transmembrane region" description="Helical" evidence="11">
    <location>
        <begin position="114"/>
        <end position="131"/>
    </location>
</feature>
<dbReference type="InterPro" id="IPR000620">
    <property type="entry name" value="EamA_dom"/>
</dbReference>
<sequence>MSTTAFAIVLLAAVLHAVWNGLVKASEDRAIVLALISLGHVVFGLVLVLLAPLPAVASWPFIAGSTLIHWAYYFLLYHSYRLGDLSQVYPIARGIAPVLVALGAQFAVGEVLPAGAWAGILMVSAGILLLSRRALMSAAATKATGAALATGTCIAAYSIADGMGVRVAEGAIGYIGWLFVSEIFVVGFIFWRRGREMLFVKRSVWATGMVGGLVSAVAYGLVIYAKSLTLLGLVSTLRETSVIFAALIGVLFLGERPWKPRILAAGIVLAGVILMATSI</sequence>
<feature type="transmembrane region" description="Helical" evidence="11">
    <location>
        <begin position="230"/>
        <end position="254"/>
    </location>
</feature>
<comment type="subcellular location">
    <subcellularLocation>
        <location evidence="1">Cell membrane</location>
        <topology evidence="1">Multi-pass membrane protein</topology>
    </subcellularLocation>
</comment>
<feature type="transmembrane region" description="Helical" evidence="11">
    <location>
        <begin position="88"/>
        <end position="108"/>
    </location>
</feature>
<feature type="transmembrane region" description="Helical" evidence="11">
    <location>
        <begin position="261"/>
        <end position="278"/>
    </location>
</feature>
<evidence type="ECO:0000313" key="13">
    <source>
        <dbReference type="EMBL" id="MFB9233281.1"/>
    </source>
</evidence>
<keyword evidence="4" id="KW-0997">Cell inner membrane</keyword>
<accession>A0ABV5JK63</accession>
<evidence type="ECO:0000256" key="3">
    <source>
        <dbReference type="ARBA" id="ARBA00022516"/>
    </source>
</evidence>
<keyword evidence="10 11" id="KW-0472">Membrane</keyword>
<feature type="domain" description="EamA" evidence="12">
    <location>
        <begin position="146"/>
        <end position="276"/>
    </location>
</feature>
<evidence type="ECO:0000256" key="5">
    <source>
        <dbReference type="ARBA" id="ARBA00022556"/>
    </source>
</evidence>